<evidence type="ECO:0000313" key="4">
    <source>
        <dbReference type="Proteomes" id="UP001600165"/>
    </source>
</evidence>
<dbReference type="Pfam" id="PF13424">
    <property type="entry name" value="TPR_12"/>
    <property type="match status" value="1"/>
</dbReference>
<dbReference type="PANTHER" id="PTHR10098:SF112">
    <property type="entry name" value="SLR0380 PROTEIN"/>
    <property type="match status" value="1"/>
</dbReference>
<sequence>MKKIWKILILVLLGIGLTLVPTAVSATSTAQLLHPDADLSLRSRPELLVTAPDVATLLETGRTFYTSGQFAEAVATWQTAVAAAAANGETQQQALALNYLSSAYQELSQWNDAQTAITRSLELLEQTHPPASSILRAQALNTQASLLLHQGQAETALETWQQAQALYEQAGDEWGALGSQINQTQALQVLGFYQQARKRLEDLNQQLATMPDSDLKISGLRSLGRALQVIGDIRSSYDVLEQSLAIAKQLGATNELSSTLLNIGKLAAELDDPTTAIAYFEAAEQAAKTPIDQLQARLSQLQLAVQQSQWQQVETLIPTIHQQLTELPPSRDSIYAAVNFAHILTPVSASHNQLSPQVLAQLLATSIQSAKTLQDPRAESHALRQLGLLYRKTQQWPEAIDLTQQSLAIARHSQAEDLVAQSAGQLGQLLKQQNKYPEAIAVYTEAVKALKSLRGDLVAINPEIQFSFRENVEPVYRELVELLLQGNPSQSSLTQARELIEGLQLAELDNFLRQACLDAQPEQIDQIDQSATVVYPIILPDRLAVIVSMAGQPLHYYSSDVSQSEVENTLHTLLTALHPSADRVEHLPYSQQLYDWLLRPAATNHLLTETKTLVFVLDGLLRNVPMAVLHDGEQYIIEKYAVALSPGLQLMAARPLNQQYIHAMIGGISQARGPFSALPAVESEVNDIAQLLAAPVVLNQAFTKAAIAEQLQQSSTNVVHLATHGQFSSNQNDTFLLTWDGQINIWELSELLQNRENSQAETIELLVLSACDTAAGDDRAVLGLAGLAVKSGARSTLATLWPVKDQAAAQLMTEFYRQLEAPGITKAEALRRAQQSFLANPLYRDPFFWSAYVLVGNWL</sequence>
<dbReference type="InterPro" id="IPR011990">
    <property type="entry name" value="TPR-like_helical_dom_sf"/>
</dbReference>
<keyword evidence="4" id="KW-1185">Reference proteome</keyword>
<reference evidence="3 4" key="1">
    <citation type="submission" date="2024-10" db="EMBL/GenBank/DDBJ databases">
        <authorList>
            <person name="Ratan Roy A."/>
            <person name="Morales Sandoval P.H."/>
            <person name="De Los Santos Villalobos S."/>
            <person name="Chakraborty S."/>
            <person name="Mukherjee J."/>
        </authorList>
    </citation>
    <scope>NUCLEOTIDE SEQUENCE [LARGE SCALE GENOMIC DNA]</scope>
    <source>
        <strain evidence="3 4">S1</strain>
    </source>
</reference>
<protein>
    <submittedName>
        <fullName evidence="3">CHAT domain-containing protein</fullName>
    </submittedName>
</protein>
<feature type="domain" description="CHAT" evidence="2">
    <location>
        <begin position="588"/>
        <end position="857"/>
    </location>
</feature>
<comment type="caution">
    <text evidence="3">The sequence shown here is derived from an EMBL/GenBank/DDBJ whole genome shotgun (WGS) entry which is preliminary data.</text>
</comment>
<dbReference type="InterPro" id="IPR019734">
    <property type="entry name" value="TPR_rpt"/>
</dbReference>
<dbReference type="Pfam" id="PF12770">
    <property type="entry name" value="CHAT"/>
    <property type="match status" value="1"/>
</dbReference>
<accession>A0ABW6IK73</accession>
<keyword evidence="1" id="KW-0802">TPR repeat</keyword>
<dbReference type="Proteomes" id="UP001600165">
    <property type="component" value="Unassembled WGS sequence"/>
</dbReference>
<feature type="repeat" description="TPR" evidence="1">
    <location>
        <begin position="380"/>
        <end position="413"/>
    </location>
</feature>
<dbReference type="SMART" id="SM00028">
    <property type="entry name" value="TPR"/>
    <property type="match status" value="7"/>
</dbReference>
<evidence type="ECO:0000313" key="3">
    <source>
        <dbReference type="EMBL" id="MFE4108623.1"/>
    </source>
</evidence>
<dbReference type="SUPFAM" id="SSF48452">
    <property type="entry name" value="TPR-like"/>
    <property type="match status" value="2"/>
</dbReference>
<name>A0ABW6IK73_9CYAN</name>
<gene>
    <name evidence="3" type="ORF">ACFVKH_20295</name>
</gene>
<dbReference type="RefSeq" id="WP_377968248.1">
    <property type="nucleotide sequence ID" value="NZ_JBHZOL010000119.1"/>
</dbReference>
<dbReference type="EMBL" id="JBHZOL010000119">
    <property type="protein sequence ID" value="MFE4108623.1"/>
    <property type="molecule type" value="Genomic_DNA"/>
</dbReference>
<evidence type="ECO:0000256" key="1">
    <source>
        <dbReference type="PROSITE-ProRule" id="PRU00339"/>
    </source>
</evidence>
<evidence type="ECO:0000259" key="2">
    <source>
        <dbReference type="Pfam" id="PF12770"/>
    </source>
</evidence>
<dbReference type="PROSITE" id="PS50005">
    <property type="entry name" value="TPR"/>
    <property type="match status" value="1"/>
</dbReference>
<proteinExistence type="predicted"/>
<dbReference type="Gene3D" id="1.25.40.10">
    <property type="entry name" value="Tetratricopeptide repeat domain"/>
    <property type="match status" value="3"/>
</dbReference>
<dbReference type="InterPro" id="IPR024983">
    <property type="entry name" value="CHAT_dom"/>
</dbReference>
<dbReference type="PANTHER" id="PTHR10098">
    <property type="entry name" value="RAPSYN-RELATED"/>
    <property type="match status" value="1"/>
</dbReference>
<organism evidence="3 4">
    <name type="scientific">Almyronema epifaneia S1</name>
    <dbReference type="NCBI Taxonomy" id="2991925"/>
    <lineage>
        <taxon>Bacteria</taxon>
        <taxon>Bacillati</taxon>
        <taxon>Cyanobacteriota</taxon>
        <taxon>Cyanophyceae</taxon>
        <taxon>Nodosilineales</taxon>
        <taxon>Nodosilineaceae</taxon>
        <taxon>Almyronema</taxon>
        <taxon>Almyronema epifaneia</taxon>
    </lineage>
</organism>